<dbReference type="InterPro" id="IPR008862">
    <property type="entry name" value="Tcp11"/>
</dbReference>
<gene>
    <name evidence="3" type="ORF">WA026_009693</name>
</gene>
<dbReference type="PANTHER" id="PTHR12832:SF11">
    <property type="entry name" value="LD23868P"/>
    <property type="match status" value="1"/>
</dbReference>
<evidence type="ECO:0008006" key="5">
    <source>
        <dbReference type="Google" id="ProtNLM"/>
    </source>
</evidence>
<evidence type="ECO:0000313" key="4">
    <source>
        <dbReference type="Proteomes" id="UP001431783"/>
    </source>
</evidence>
<dbReference type="EMBL" id="JARQZJ010000034">
    <property type="protein sequence ID" value="KAK9875909.1"/>
    <property type="molecule type" value="Genomic_DNA"/>
</dbReference>
<protein>
    <recommendedName>
        <fullName evidence="5">T-complex protein 11-like protein 1</fullName>
    </recommendedName>
</protein>
<dbReference type="GO" id="GO:0007165">
    <property type="term" value="P:signal transduction"/>
    <property type="evidence" value="ECO:0007669"/>
    <property type="project" value="TreeGrafter"/>
</dbReference>
<comment type="caution">
    <text evidence="3">The sequence shown here is derived from an EMBL/GenBank/DDBJ whole genome shotgun (WGS) entry which is preliminary data.</text>
</comment>
<proteinExistence type="inferred from homology"/>
<dbReference type="AlphaFoldDB" id="A0AAW1U9A0"/>
<organism evidence="3 4">
    <name type="scientific">Henosepilachna vigintioctopunctata</name>
    <dbReference type="NCBI Taxonomy" id="420089"/>
    <lineage>
        <taxon>Eukaryota</taxon>
        <taxon>Metazoa</taxon>
        <taxon>Ecdysozoa</taxon>
        <taxon>Arthropoda</taxon>
        <taxon>Hexapoda</taxon>
        <taxon>Insecta</taxon>
        <taxon>Pterygota</taxon>
        <taxon>Neoptera</taxon>
        <taxon>Endopterygota</taxon>
        <taxon>Coleoptera</taxon>
        <taxon>Polyphaga</taxon>
        <taxon>Cucujiformia</taxon>
        <taxon>Coccinelloidea</taxon>
        <taxon>Coccinellidae</taxon>
        <taxon>Epilachninae</taxon>
        <taxon>Epilachnini</taxon>
        <taxon>Henosepilachna</taxon>
    </lineage>
</organism>
<accession>A0AAW1U9A0</accession>
<name>A0AAW1U9A0_9CUCU</name>
<dbReference type="Pfam" id="PF05794">
    <property type="entry name" value="Tcp11"/>
    <property type="match status" value="1"/>
</dbReference>
<sequence>MNNNEGGKNIPESKDNGFVSRIRSQSECSASSDDGAHSTTGKRQRTTSQQFMVMSGITSASPPKFVSLEEIMQAANGMKDMALVHQIVVDDEFKLERAEPEPNSIQKIIKDTMHKAFWDLLRTELAENPPNYRQALVLLEDIKEGLFALLLPQHTKIKQQISEILDGALIKQQAENNSLDFKQYAQYVLSVMLKLCAPVRDDKIKELQEKTDVVETFKDILETLDLMQLDMANFTLQVAKPDIIARSVDLERKKFADFLAIQPDGLEHTRNWLLSHLKNTELPSNVDYETHIRKQVKKSFDRACLDLLEWDEKNPYPETFMLDVPRLQDLQIKTNRLVYMGTILLIALSNAGPDLQSIASFKMGLKDHIFILLQPMTSENDLTNLLPNVAEQVVNDIKNGRRDHNFAQLSDVAENAVKQQLLEVAKADHRIKSLIRQRIKEFFFDIIESATAAPQQVPSGLSSLQRELTAIVGQFLKIVSHNCTVFSIYYYDIVSAAIPKPK</sequence>
<evidence type="ECO:0000256" key="1">
    <source>
        <dbReference type="ARBA" id="ARBA00010954"/>
    </source>
</evidence>
<feature type="compositionally biased region" description="Polar residues" evidence="2">
    <location>
        <begin position="22"/>
        <end position="39"/>
    </location>
</feature>
<comment type="similarity">
    <text evidence="1">Belongs to the TCP11 family.</text>
</comment>
<dbReference type="Proteomes" id="UP001431783">
    <property type="component" value="Unassembled WGS sequence"/>
</dbReference>
<reference evidence="3 4" key="1">
    <citation type="submission" date="2023-03" db="EMBL/GenBank/DDBJ databases">
        <title>Genome insight into feeding habits of ladybird beetles.</title>
        <authorList>
            <person name="Li H.-S."/>
            <person name="Huang Y.-H."/>
            <person name="Pang H."/>
        </authorList>
    </citation>
    <scope>NUCLEOTIDE SEQUENCE [LARGE SCALE GENOMIC DNA]</scope>
    <source>
        <strain evidence="3">SYSU_2023b</strain>
        <tissue evidence="3">Whole body</tissue>
    </source>
</reference>
<evidence type="ECO:0000313" key="3">
    <source>
        <dbReference type="EMBL" id="KAK9875909.1"/>
    </source>
</evidence>
<keyword evidence="4" id="KW-1185">Reference proteome</keyword>
<evidence type="ECO:0000256" key="2">
    <source>
        <dbReference type="SAM" id="MobiDB-lite"/>
    </source>
</evidence>
<dbReference type="PANTHER" id="PTHR12832">
    <property type="entry name" value="TESTIS-SPECIFIC PROTEIN PBS13 T-COMPLEX 11"/>
    <property type="match status" value="1"/>
</dbReference>
<feature type="region of interest" description="Disordered" evidence="2">
    <location>
        <begin position="1"/>
        <end position="48"/>
    </location>
</feature>